<dbReference type="GO" id="GO:0043743">
    <property type="term" value="F:LPPG:FO 2-phospho-L-lactate transferase activity"/>
    <property type="evidence" value="ECO:0007669"/>
    <property type="project" value="UniProtKB-EC"/>
</dbReference>
<dbReference type="GO" id="GO:0000287">
    <property type="term" value="F:magnesium ion binding"/>
    <property type="evidence" value="ECO:0007669"/>
    <property type="project" value="InterPro"/>
</dbReference>
<protein>
    <submittedName>
        <fullName evidence="3">2-phospho-L-lactate transferase</fullName>
        <ecNumber evidence="3">2.7.8.28</ecNumber>
    </submittedName>
</protein>
<evidence type="ECO:0000313" key="4">
    <source>
        <dbReference type="Proteomes" id="UP000323708"/>
    </source>
</evidence>
<name>A0A5B0X4Y1_9GAMM</name>
<dbReference type="PANTHER" id="PTHR43007:SF1">
    <property type="entry name" value="2-PHOSPHO-L-LACTATE TRANSFERASE"/>
    <property type="match status" value="1"/>
</dbReference>
<dbReference type="InterPro" id="IPR002882">
    <property type="entry name" value="CofD"/>
</dbReference>
<evidence type="ECO:0000256" key="2">
    <source>
        <dbReference type="ARBA" id="ARBA00022842"/>
    </source>
</evidence>
<dbReference type="Gene3D" id="1.10.8.240">
    <property type="entry name" value="CofD-like domain"/>
    <property type="match status" value="1"/>
</dbReference>
<dbReference type="NCBIfam" id="TIGR01819">
    <property type="entry name" value="F420_cofD"/>
    <property type="match status" value="1"/>
</dbReference>
<evidence type="ECO:0000313" key="3">
    <source>
        <dbReference type="EMBL" id="KAA1193361.1"/>
    </source>
</evidence>
<dbReference type="HAMAP" id="MF_01257">
    <property type="entry name" value="CofD"/>
    <property type="match status" value="1"/>
</dbReference>
<gene>
    <name evidence="3" type="ORF">F0M18_05855</name>
</gene>
<sequence length="328" mass="35244">MPPGDTAQDKPAETCVLALSGGVGGAKLALGLDRILPAGALHVLVNTGDDFQHLGLHISPDIDTLLYTLSDRANPEQGWGLAGETWQVMAALEALGGETWFQLGDSDLATHLWRSSQLLAGVDLISVTRELASRMGVHSHVHPMSAQPVRTTVHCAEGDLPFQHYFVRRRCQPRVHGFSFAGLDQAQANPDVMALLAGKELSHIVVCPSNPYVSIDPILKLPGMWQALRDHPAPVILVSPIIQGAAIKGPAAKMMAELQVPVTAAGVARHYADNYPGLVDYFLLDHADATLAQEVEAVGLRPHTARTLMHDIYDKTQLAKTCLALESP</sequence>
<dbReference type="SUPFAM" id="SSF142338">
    <property type="entry name" value="CofD-like"/>
    <property type="match status" value="1"/>
</dbReference>
<dbReference type="InterPro" id="IPR038136">
    <property type="entry name" value="CofD-like_dom_sf"/>
</dbReference>
<dbReference type="CDD" id="cd07186">
    <property type="entry name" value="CofD_like"/>
    <property type="match status" value="1"/>
</dbReference>
<organism evidence="3 4">
    <name type="scientific">Pseudohalioglobus sediminis</name>
    <dbReference type="NCBI Taxonomy" id="2606449"/>
    <lineage>
        <taxon>Bacteria</taxon>
        <taxon>Pseudomonadati</taxon>
        <taxon>Pseudomonadota</taxon>
        <taxon>Gammaproteobacteria</taxon>
        <taxon>Cellvibrionales</taxon>
        <taxon>Halieaceae</taxon>
        <taxon>Pseudohalioglobus</taxon>
    </lineage>
</organism>
<dbReference type="InterPro" id="IPR010115">
    <property type="entry name" value="FbiA/CofD"/>
</dbReference>
<dbReference type="PANTHER" id="PTHR43007">
    <property type="entry name" value="2-PHOSPHO-L-LACTATE TRANSFERASE"/>
    <property type="match status" value="1"/>
</dbReference>
<reference evidence="3 4" key="1">
    <citation type="submission" date="2019-09" db="EMBL/GenBank/DDBJ databases">
        <authorList>
            <person name="Chen X.-Y."/>
        </authorList>
    </citation>
    <scope>NUCLEOTIDE SEQUENCE [LARGE SCALE GENOMIC DNA]</scope>
    <source>
        <strain evidence="3 4">NY5</strain>
    </source>
</reference>
<keyword evidence="1 3" id="KW-0808">Transferase</keyword>
<keyword evidence="2" id="KW-0460">Magnesium</keyword>
<proteinExistence type="inferred from homology"/>
<dbReference type="EMBL" id="VTUX01000002">
    <property type="protein sequence ID" value="KAA1193361.1"/>
    <property type="molecule type" value="Genomic_DNA"/>
</dbReference>
<keyword evidence="4" id="KW-1185">Reference proteome</keyword>
<accession>A0A5B0X4Y1</accession>
<evidence type="ECO:0000256" key="1">
    <source>
        <dbReference type="ARBA" id="ARBA00022679"/>
    </source>
</evidence>
<comment type="caution">
    <text evidence="3">The sequence shown here is derived from an EMBL/GenBank/DDBJ whole genome shotgun (WGS) entry which is preliminary data.</text>
</comment>
<dbReference type="EC" id="2.7.8.28" evidence="3"/>
<dbReference type="Gene3D" id="3.40.50.10680">
    <property type="entry name" value="CofD-like domains"/>
    <property type="match status" value="1"/>
</dbReference>
<dbReference type="Proteomes" id="UP000323708">
    <property type="component" value="Unassembled WGS sequence"/>
</dbReference>
<dbReference type="Pfam" id="PF01933">
    <property type="entry name" value="CofD"/>
    <property type="match status" value="1"/>
</dbReference>
<dbReference type="AlphaFoldDB" id="A0A5B0X4Y1"/>